<accession>A0A8H3EG03</accession>
<evidence type="ECO:0000256" key="5">
    <source>
        <dbReference type="SAM" id="MobiDB-lite"/>
    </source>
</evidence>
<proteinExistence type="predicted"/>
<feature type="coiled-coil region" evidence="4">
    <location>
        <begin position="42"/>
        <end position="79"/>
    </location>
</feature>
<evidence type="ECO:0000256" key="2">
    <source>
        <dbReference type="ARBA" id="ARBA00022763"/>
    </source>
</evidence>
<dbReference type="OrthoDB" id="5801062at2759"/>
<evidence type="ECO:0000313" key="8">
    <source>
        <dbReference type="Proteomes" id="UP000664169"/>
    </source>
</evidence>
<protein>
    <recommendedName>
        <fullName evidence="6">DNA endonuclease activator Ctp1 C-terminal domain-containing protein</fullName>
    </recommendedName>
</protein>
<evidence type="ECO:0000313" key="7">
    <source>
        <dbReference type="EMBL" id="CAF9903928.1"/>
    </source>
</evidence>
<sequence>MDDQLEQISTRLKRTIRQTCDDLVTGIDEELQAFKDASASTLQDYENLRDQQKLTLESCEALKSQNVCLQAQIKELLAKESDRKIINQMESATRTRNRGERSTSREISSSIQSLIDQNPELQAILDAQAADYKKLQAAHEVLLRKLKEHQEVIVQLQHERTNSEPLLANNEEHITHLRSIINPSRGILNEPHESPSRNARASIPVTIEHEGFHLEGSQQGPGIQSVSNRIHEIIDLDSVPPENTLSNGIRREFVGTVAVIPTNQDQEAAHTASVPLVDSTLSDSSQPVFVTERPVKRRRTGHSEASISRIIKSEPILTQAEALEECHSSDLDIVPAPIVLPKMYSGKGKLPPTVVYAEISETNRTAAKRHSEPPIKTQSISLGTDHEPSAGIVIQDEPGHQSTEDSRNDSCMPPQPSSGDSYFQGKPQRPALQPKPSNAQIIPAMEQSGKQPRSAIEKKGPESTKTKRVRNIRSSTPIAMPARKVSNLQELFIETGPARSNNTSANAAGRYQTSLQKKRGQAERRLRGKSIGELSLNDFVLNPAMNQGFNQALGEIDNRKSNKCCPPNCSKPECCGNAFASAIRSAGIASLQDLSTQEKDNLIESYLGFPLSTLELLSNQGYQKLLGEAIGKQFAEKYGRLKQARADSPPGYWRAEFPSTQERDADKRCAQQIEKAAIADRRREALRSGGLWVFRDE</sequence>
<dbReference type="AlphaFoldDB" id="A0A8H3EG03"/>
<evidence type="ECO:0000256" key="3">
    <source>
        <dbReference type="ARBA" id="ARBA00023242"/>
    </source>
</evidence>
<dbReference type="GO" id="GO:0006281">
    <property type="term" value="P:DNA repair"/>
    <property type="evidence" value="ECO:0007669"/>
    <property type="project" value="InterPro"/>
</dbReference>
<reference evidence="7" key="1">
    <citation type="submission" date="2021-03" db="EMBL/GenBank/DDBJ databases">
        <authorList>
            <person name="Tagirdzhanova G."/>
        </authorList>
    </citation>
    <scope>NUCLEOTIDE SEQUENCE</scope>
</reference>
<feature type="compositionally biased region" description="Polar residues" evidence="5">
    <location>
        <begin position="498"/>
        <end position="515"/>
    </location>
</feature>
<keyword evidence="3" id="KW-0539">Nucleus</keyword>
<comment type="caution">
    <text evidence="7">The sequence shown here is derived from an EMBL/GenBank/DDBJ whole genome shotgun (WGS) entry which is preliminary data.</text>
</comment>
<evidence type="ECO:0000256" key="4">
    <source>
        <dbReference type="SAM" id="Coils"/>
    </source>
</evidence>
<feature type="region of interest" description="Disordered" evidence="5">
    <location>
        <begin position="496"/>
        <end position="525"/>
    </location>
</feature>
<feature type="region of interest" description="Disordered" evidence="5">
    <location>
        <begin position="88"/>
        <end position="111"/>
    </location>
</feature>
<dbReference type="EMBL" id="CAJPDQ010000001">
    <property type="protein sequence ID" value="CAF9903928.1"/>
    <property type="molecule type" value="Genomic_DNA"/>
</dbReference>
<feature type="coiled-coil region" evidence="4">
    <location>
        <begin position="132"/>
        <end position="159"/>
    </location>
</feature>
<feature type="domain" description="DNA endonuclease activator Ctp1 C-terminal" evidence="6">
    <location>
        <begin position="555"/>
        <end position="662"/>
    </location>
</feature>
<dbReference type="Pfam" id="PF08573">
    <property type="entry name" value="SAE2"/>
    <property type="match status" value="1"/>
</dbReference>
<evidence type="ECO:0000256" key="1">
    <source>
        <dbReference type="ARBA" id="ARBA00004123"/>
    </source>
</evidence>
<feature type="region of interest" description="Disordered" evidence="5">
    <location>
        <begin position="363"/>
        <end position="483"/>
    </location>
</feature>
<keyword evidence="4" id="KW-0175">Coiled coil</keyword>
<gene>
    <name evidence="7" type="ORF">GOMPHAMPRED_000637</name>
</gene>
<dbReference type="Proteomes" id="UP000664169">
    <property type="component" value="Unassembled WGS sequence"/>
</dbReference>
<feature type="compositionally biased region" description="Basic and acidic residues" evidence="5">
    <location>
        <begin position="397"/>
        <end position="408"/>
    </location>
</feature>
<feature type="region of interest" description="Disordered" evidence="5">
    <location>
        <begin position="646"/>
        <end position="666"/>
    </location>
</feature>
<dbReference type="GO" id="GO:0005634">
    <property type="term" value="C:nucleus"/>
    <property type="evidence" value="ECO:0007669"/>
    <property type="project" value="UniProtKB-SubCell"/>
</dbReference>
<name>A0A8H3EG03_9LECA</name>
<evidence type="ECO:0000259" key="6">
    <source>
        <dbReference type="Pfam" id="PF08573"/>
    </source>
</evidence>
<keyword evidence="2" id="KW-0227">DNA damage</keyword>
<keyword evidence="8" id="KW-1185">Reference proteome</keyword>
<dbReference type="InterPro" id="IPR013882">
    <property type="entry name" value="Ctp1_C"/>
</dbReference>
<organism evidence="7 8">
    <name type="scientific">Gomphillus americanus</name>
    <dbReference type="NCBI Taxonomy" id="1940652"/>
    <lineage>
        <taxon>Eukaryota</taxon>
        <taxon>Fungi</taxon>
        <taxon>Dikarya</taxon>
        <taxon>Ascomycota</taxon>
        <taxon>Pezizomycotina</taxon>
        <taxon>Lecanoromycetes</taxon>
        <taxon>OSLEUM clade</taxon>
        <taxon>Ostropomycetidae</taxon>
        <taxon>Ostropales</taxon>
        <taxon>Graphidaceae</taxon>
        <taxon>Gomphilloideae</taxon>
        <taxon>Gomphillus</taxon>
    </lineage>
</organism>
<comment type="subcellular location">
    <subcellularLocation>
        <location evidence="1">Nucleus</location>
    </subcellularLocation>
</comment>
<feature type="compositionally biased region" description="Basic and acidic residues" evidence="5">
    <location>
        <begin position="455"/>
        <end position="465"/>
    </location>
</feature>